<evidence type="ECO:0000256" key="5">
    <source>
        <dbReference type="ARBA" id="ARBA00022692"/>
    </source>
</evidence>
<dbReference type="AlphaFoldDB" id="A0A482V6J2"/>
<keyword evidence="8 12" id="KW-0406">Ion transport</keyword>
<dbReference type="PANTHER" id="PTHR11690">
    <property type="entry name" value="AMILORIDE-SENSITIVE SODIUM CHANNEL-RELATED"/>
    <property type="match status" value="1"/>
</dbReference>
<proteinExistence type="inferred from homology"/>
<keyword evidence="9 13" id="KW-0472">Membrane</keyword>
<dbReference type="EMBL" id="QDEB01132435">
    <property type="protein sequence ID" value="RZB38941.1"/>
    <property type="molecule type" value="Genomic_DNA"/>
</dbReference>
<evidence type="ECO:0000256" key="2">
    <source>
        <dbReference type="ARBA" id="ARBA00007193"/>
    </source>
</evidence>
<reference evidence="14 15" key="1">
    <citation type="submission" date="2017-03" db="EMBL/GenBank/DDBJ databases">
        <title>Genome of the blue death feigning beetle - Asbolus verrucosus.</title>
        <authorList>
            <person name="Rider S.D."/>
        </authorList>
    </citation>
    <scope>NUCLEOTIDE SEQUENCE [LARGE SCALE GENOMIC DNA]</scope>
    <source>
        <strain evidence="14">Butters</strain>
        <tissue evidence="14">Head and leg muscle</tissue>
    </source>
</reference>
<keyword evidence="15" id="KW-1185">Reference proteome</keyword>
<gene>
    <name evidence="14" type="ORF">BDFB_002930</name>
</gene>
<dbReference type="GO" id="GO:0005886">
    <property type="term" value="C:plasma membrane"/>
    <property type="evidence" value="ECO:0007669"/>
    <property type="project" value="TreeGrafter"/>
</dbReference>
<comment type="similarity">
    <text evidence="2 12">Belongs to the amiloride-sensitive sodium channel (TC 1.A.6) family.</text>
</comment>
<keyword evidence="6 13" id="KW-1133">Transmembrane helix</keyword>
<evidence type="ECO:0000313" key="14">
    <source>
        <dbReference type="EMBL" id="RZB38941.1"/>
    </source>
</evidence>
<protein>
    <submittedName>
        <fullName evidence="14">ASC domain containing protein</fullName>
    </submittedName>
</protein>
<dbReference type="GO" id="GO:0015280">
    <property type="term" value="F:ligand-gated sodium channel activity"/>
    <property type="evidence" value="ECO:0007669"/>
    <property type="project" value="TreeGrafter"/>
</dbReference>
<keyword evidence="5 12" id="KW-0812">Transmembrane</keyword>
<evidence type="ECO:0000256" key="7">
    <source>
        <dbReference type="ARBA" id="ARBA00023053"/>
    </source>
</evidence>
<keyword evidence="10 12" id="KW-0739">Sodium transport</keyword>
<evidence type="ECO:0000256" key="9">
    <source>
        <dbReference type="ARBA" id="ARBA00023136"/>
    </source>
</evidence>
<evidence type="ECO:0000256" key="10">
    <source>
        <dbReference type="ARBA" id="ARBA00023201"/>
    </source>
</evidence>
<evidence type="ECO:0000256" key="6">
    <source>
        <dbReference type="ARBA" id="ARBA00022989"/>
    </source>
</evidence>
<keyword evidence="11 12" id="KW-0407">Ion channel</keyword>
<comment type="subcellular location">
    <subcellularLocation>
        <location evidence="1">Membrane</location>
        <topology evidence="1">Multi-pass membrane protein</topology>
    </subcellularLocation>
</comment>
<dbReference type="OrthoDB" id="6021021at2759"/>
<dbReference type="PANTHER" id="PTHR11690:SF288">
    <property type="entry name" value="AMILORIDE-SENSITIVE NA+ CHANNEL-RELATED"/>
    <property type="match status" value="1"/>
</dbReference>
<organism evidence="14 15">
    <name type="scientific">Asbolus verrucosus</name>
    <name type="common">Desert ironclad beetle</name>
    <dbReference type="NCBI Taxonomy" id="1661398"/>
    <lineage>
        <taxon>Eukaryota</taxon>
        <taxon>Metazoa</taxon>
        <taxon>Ecdysozoa</taxon>
        <taxon>Arthropoda</taxon>
        <taxon>Hexapoda</taxon>
        <taxon>Insecta</taxon>
        <taxon>Pterygota</taxon>
        <taxon>Neoptera</taxon>
        <taxon>Endopterygota</taxon>
        <taxon>Coleoptera</taxon>
        <taxon>Polyphaga</taxon>
        <taxon>Cucujiformia</taxon>
        <taxon>Tenebrionidae</taxon>
        <taxon>Pimeliinae</taxon>
        <taxon>Asbolus</taxon>
    </lineage>
</organism>
<evidence type="ECO:0000313" key="15">
    <source>
        <dbReference type="Proteomes" id="UP000292052"/>
    </source>
</evidence>
<sequence>MSRLTVYFKVNHFITSERQELYGPIDFVANFGGLLGLFTATSNNIVPPPVYVDSSILEKIAQFSKGKKIWWLTVFGLVLSCCSLMIYKIYEKYETSPVIVTFATKETPIYKIPFPVVTICPETKSVEKKFDFTKVTQKTMNNEPLSTSEDKYLHYISLLCDYRKNFTSQWINDTYANDFKDVLDEIRMKGHL</sequence>
<evidence type="ECO:0000256" key="4">
    <source>
        <dbReference type="ARBA" id="ARBA00022461"/>
    </source>
</evidence>
<accession>A0A482V6J2</accession>
<evidence type="ECO:0000256" key="13">
    <source>
        <dbReference type="SAM" id="Phobius"/>
    </source>
</evidence>
<feature type="transmembrane region" description="Helical" evidence="13">
    <location>
        <begin position="69"/>
        <end position="90"/>
    </location>
</feature>
<evidence type="ECO:0000256" key="12">
    <source>
        <dbReference type="RuleBase" id="RU000679"/>
    </source>
</evidence>
<comment type="caution">
    <text evidence="14">The sequence shown here is derived from an EMBL/GenBank/DDBJ whole genome shotgun (WGS) entry which is preliminary data.</text>
</comment>
<keyword evidence="3 12" id="KW-0813">Transport</keyword>
<evidence type="ECO:0000256" key="3">
    <source>
        <dbReference type="ARBA" id="ARBA00022448"/>
    </source>
</evidence>
<evidence type="ECO:0000256" key="8">
    <source>
        <dbReference type="ARBA" id="ARBA00023065"/>
    </source>
</evidence>
<evidence type="ECO:0000256" key="1">
    <source>
        <dbReference type="ARBA" id="ARBA00004141"/>
    </source>
</evidence>
<dbReference type="Pfam" id="PF00858">
    <property type="entry name" value="ASC"/>
    <property type="match status" value="2"/>
</dbReference>
<dbReference type="InterPro" id="IPR001873">
    <property type="entry name" value="ENaC"/>
</dbReference>
<evidence type="ECO:0000256" key="11">
    <source>
        <dbReference type="ARBA" id="ARBA00023303"/>
    </source>
</evidence>
<dbReference type="Proteomes" id="UP000292052">
    <property type="component" value="Unassembled WGS sequence"/>
</dbReference>
<keyword evidence="7" id="KW-0915">Sodium</keyword>
<keyword evidence="4 12" id="KW-0894">Sodium channel</keyword>
<name>A0A482V6J2_ASBVE</name>